<keyword evidence="2" id="KW-0732">Signal</keyword>
<feature type="region of interest" description="Disordered" evidence="1">
    <location>
        <begin position="636"/>
        <end position="688"/>
    </location>
</feature>
<sequence length="700" mass="79850">MRVPHLAVDVYWSILWICRLIPLMPLSRVHSLCSREAFRQCLEQGGYSASHLALSETLSIENACDLVTSYWTLLDGRCIIPGDTPQFQVILTEAILVVARQHAQGVTTGNVSKEVSKTFVKAEALYNRFYEEQAWSHWTLTAAIQALTRHTRGATSKGFRMHDTAINMLDVVFIKILEKVQGVENFPVGDMLRKMIPLLNPLFLALIHGDATESRIDCVCSFVMHMLKHPECKKELSNTMSIGKPVDLLEPLLMVSWMLQNDDDETKQSFGYDLIDAIYVPKEERNGASDEIVHRWLRILGFIEDVYSFRTLRNLDESPFATITRQATPSLLIYARNSKVQGMKIRDKMQLLHTALNNLFERGLQLSSTPLFVARFSNMALYISLTMLPHQSHLLWSYYDECREGQALHPKTGILDAMLRRKALHRIAPSAQYSDDFLDSMYGLAKMRVVPTHRKEIDDEFKPKQVCRRFTHGVKTLRIHAEEEPFDVAFYESMKGFLNRMIFDALLLNAFLNFYTPLKDDNAFLDALDMFTITMGAYIARVREERDKGTLRDIVGTGTPADVAMEDVHGEGSAGSNQTDNDGPDFHKLTTWLPQESDVWGKWTAHPIERRATRLLCFVDRVKRLVKKEVPPDIAQKDEIKKRGEPPLNSDAAGHDEEVKQEEDEYESDEEVEEADEQGKEEKAEGAQMAMKVVGKVFRI</sequence>
<gene>
    <name evidence="3" type="ORF">M427DRAFT_220992</name>
</gene>
<evidence type="ECO:0000256" key="2">
    <source>
        <dbReference type="SAM" id="SignalP"/>
    </source>
</evidence>
<reference evidence="3 4" key="1">
    <citation type="journal article" date="2015" name="Genome Biol. Evol.">
        <title>Phylogenomic analyses indicate that early fungi evolved digesting cell walls of algal ancestors of land plants.</title>
        <authorList>
            <person name="Chang Y."/>
            <person name="Wang S."/>
            <person name="Sekimoto S."/>
            <person name="Aerts A.L."/>
            <person name="Choi C."/>
            <person name="Clum A."/>
            <person name="LaButti K.M."/>
            <person name="Lindquist E.A."/>
            <person name="Yee Ngan C."/>
            <person name="Ohm R.A."/>
            <person name="Salamov A.A."/>
            <person name="Grigoriev I.V."/>
            <person name="Spatafora J.W."/>
            <person name="Berbee M.L."/>
        </authorList>
    </citation>
    <scope>NUCLEOTIDE SEQUENCE [LARGE SCALE GENOMIC DNA]</scope>
    <source>
        <strain evidence="3 4">JEL478</strain>
    </source>
</reference>
<feature type="compositionally biased region" description="Basic and acidic residues" evidence="1">
    <location>
        <begin position="636"/>
        <end position="645"/>
    </location>
</feature>
<dbReference type="Proteomes" id="UP000070544">
    <property type="component" value="Unassembled WGS sequence"/>
</dbReference>
<feature type="chain" id="PRO_5007295765" evidence="2">
    <location>
        <begin position="32"/>
        <end position="700"/>
    </location>
</feature>
<keyword evidence="4" id="KW-1185">Reference proteome</keyword>
<proteinExistence type="predicted"/>
<organism evidence="3 4">
    <name type="scientific">Gonapodya prolifera (strain JEL478)</name>
    <name type="common">Monoblepharis prolifera</name>
    <dbReference type="NCBI Taxonomy" id="1344416"/>
    <lineage>
        <taxon>Eukaryota</taxon>
        <taxon>Fungi</taxon>
        <taxon>Fungi incertae sedis</taxon>
        <taxon>Chytridiomycota</taxon>
        <taxon>Chytridiomycota incertae sedis</taxon>
        <taxon>Monoblepharidomycetes</taxon>
        <taxon>Monoblepharidales</taxon>
        <taxon>Gonapodyaceae</taxon>
        <taxon>Gonapodya</taxon>
    </lineage>
</organism>
<protein>
    <submittedName>
        <fullName evidence="3">Uncharacterized protein</fullName>
    </submittedName>
</protein>
<evidence type="ECO:0000313" key="4">
    <source>
        <dbReference type="Proteomes" id="UP000070544"/>
    </source>
</evidence>
<dbReference type="EMBL" id="KQ965859">
    <property type="protein sequence ID" value="KXS09537.1"/>
    <property type="molecule type" value="Genomic_DNA"/>
</dbReference>
<dbReference type="AlphaFoldDB" id="A0A138ZYG0"/>
<feature type="signal peptide" evidence="2">
    <location>
        <begin position="1"/>
        <end position="31"/>
    </location>
</feature>
<name>A0A138ZYG0_GONPJ</name>
<evidence type="ECO:0000256" key="1">
    <source>
        <dbReference type="SAM" id="MobiDB-lite"/>
    </source>
</evidence>
<accession>A0A138ZYG0</accession>
<feature type="compositionally biased region" description="Acidic residues" evidence="1">
    <location>
        <begin position="659"/>
        <end position="676"/>
    </location>
</feature>
<evidence type="ECO:0000313" key="3">
    <source>
        <dbReference type="EMBL" id="KXS09537.1"/>
    </source>
</evidence>